<organism evidence="1 2">
    <name type="scientific">Brachionus plicatilis</name>
    <name type="common">Marine rotifer</name>
    <name type="synonym">Brachionus muelleri</name>
    <dbReference type="NCBI Taxonomy" id="10195"/>
    <lineage>
        <taxon>Eukaryota</taxon>
        <taxon>Metazoa</taxon>
        <taxon>Spiralia</taxon>
        <taxon>Gnathifera</taxon>
        <taxon>Rotifera</taxon>
        <taxon>Eurotatoria</taxon>
        <taxon>Monogononta</taxon>
        <taxon>Pseudotrocha</taxon>
        <taxon>Ploima</taxon>
        <taxon>Brachionidae</taxon>
        <taxon>Brachionus</taxon>
    </lineage>
</organism>
<dbReference type="EMBL" id="REGN01003358">
    <property type="protein sequence ID" value="RNA23032.1"/>
    <property type="molecule type" value="Genomic_DNA"/>
</dbReference>
<dbReference type="Proteomes" id="UP000276133">
    <property type="component" value="Unassembled WGS sequence"/>
</dbReference>
<evidence type="ECO:0000313" key="1">
    <source>
        <dbReference type="EMBL" id="RNA23032.1"/>
    </source>
</evidence>
<keyword evidence="2" id="KW-1185">Reference proteome</keyword>
<dbReference type="AlphaFoldDB" id="A0A3M7RHI5"/>
<name>A0A3M7RHI5_BRAPC</name>
<accession>A0A3M7RHI5</accession>
<gene>
    <name evidence="1" type="ORF">BpHYR1_014683</name>
</gene>
<comment type="caution">
    <text evidence="1">The sequence shown here is derived from an EMBL/GenBank/DDBJ whole genome shotgun (WGS) entry which is preliminary data.</text>
</comment>
<evidence type="ECO:0000313" key="2">
    <source>
        <dbReference type="Proteomes" id="UP000276133"/>
    </source>
</evidence>
<reference evidence="1 2" key="1">
    <citation type="journal article" date="2018" name="Sci. Rep.">
        <title>Genomic signatures of local adaptation to the degree of environmental predictability in rotifers.</title>
        <authorList>
            <person name="Franch-Gras L."/>
            <person name="Hahn C."/>
            <person name="Garcia-Roger E.M."/>
            <person name="Carmona M.J."/>
            <person name="Serra M."/>
            <person name="Gomez A."/>
        </authorList>
    </citation>
    <scope>NUCLEOTIDE SEQUENCE [LARGE SCALE GENOMIC DNA]</scope>
    <source>
        <strain evidence="1">HYR1</strain>
    </source>
</reference>
<proteinExistence type="predicted"/>
<sequence length="79" mass="9053">MQIVLSYLGPKERKGDQMQQIQKVERKNISWQSMTSRTSRSLNLFSAGYLQFSRSVANIDFCIRLWLGFDAGLSASCLF</sequence>
<protein>
    <submittedName>
        <fullName evidence="1">Uncharacterized protein</fullName>
    </submittedName>
</protein>